<feature type="compositionally biased region" description="Low complexity" evidence="9">
    <location>
        <begin position="1219"/>
        <end position="1230"/>
    </location>
</feature>
<feature type="region of interest" description="Disordered" evidence="9">
    <location>
        <begin position="1069"/>
        <end position="1088"/>
    </location>
</feature>
<comment type="similarity">
    <text evidence="3">In the central section; belongs to the inositol 1,4,5-trisphosphate 5-phosphatase family.</text>
</comment>
<feature type="region of interest" description="Disordered" evidence="9">
    <location>
        <begin position="1151"/>
        <end position="1318"/>
    </location>
</feature>
<dbReference type="EMBL" id="JAULSW010000001">
    <property type="protein sequence ID" value="KAK3394139.1"/>
    <property type="molecule type" value="Genomic_DNA"/>
</dbReference>
<evidence type="ECO:0000256" key="7">
    <source>
        <dbReference type="ARBA" id="ARBA00022801"/>
    </source>
</evidence>
<name>A0AAE0P6B7_9PEZI</name>
<dbReference type="SUPFAM" id="SSF56219">
    <property type="entry name" value="DNase I-like"/>
    <property type="match status" value="1"/>
</dbReference>
<dbReference type="PANTHER" id="PTHR11200:SF257">
    <property type="entry name" value="PHOSPHOINOSITIDE 5-PHOSPHATASE"/>
    <property type="match status" value="1"/>
</dbReference>
<evidence type="ECO:0000256" key="1">
    <source>
        <dbReference type="ARBA" id="ARBA00004496"/>
    </source>
</evidence>
<evidence type="ECO:0000256" key="8">
    <source>
        <dbReference type="ARBA" id="ARBA00022927"/>
    </source>
</evidence>
<keyword evidence="8" id="KW-0653">Protein transport</keyword>
<reference evidence="11" key="2">
    <citation type="submission" date="2023-06" db="EMBL/GenBank/DDBJ databases">
        <authorList>
            <consortium name="Lawrence Berkeley National Laboratory"/>
            <person name="Haridas S."/>
            <person name="Hensen N."/>
            <person name="Bonometti L."/>
            <person name="Westerberg I."/>
            <person name="Brannstrom I.O."/>
            <person name="Guillou S."/>
            <person name="Cros-Aarteil S."/>
            <person name="Calhoun S."/>
            <person name="Kuo A."/>
            <person name="Mondo S."/>
            <person name="Pangilinan J."/>
            <person name="Riley R."/>
            <person name="LaButti K."/>
            <person name="Andreopoulos B."/>
            <person name="Lipzen A."/>
            <person name="Chen C."/>
            <person name="Yanf M."/>
            <person name="Daum C."/>
            <person name="Ng V."/>
            <person name="Clum A."/>
            <person name="Steindorff A."/>
            <person name="Ohm R."/>
            <person name="Martin F."/>
            <person name="Silar P."/>
            <person name="Natvig D."/>
            <person name="Lalanne C."/>
            <person name="Gautier V."/>
            <person name="Ament-velasquez S.L."/>
            <person name="Kruys A."/>
            <person name="Hutchinson M.I."/>
            <person name="Powell A.J."/>
            <person name="Barry K."/>
            <person name="Miller A.N."/>
            <person name="Grigoriev I.V."/>
            <person name="Debuchy R."/>
            <person name="Gladieux P."/>
            <person name="Thoren M.H."/>
            <person name="Johannesson H."/>
        </authorList>
    </citation>
    <scope>NUCLEOTIDE SEQUENCE</scope>
    <source>
        <strain evidence="11">CBS 232.78</strain>
    </source>
</reference>
<evidence type="ECO:0000313" key="12">
    <source>
        <dbReference type="Proteomes" id="UP001285441"/>
    </source>
</evidence>
<evidence type="ECO:0000256" key="4">
    <source>
        <dbReference type="ARBA" id="ARBA00013044"/>
    </source>
</evidence>
<gene>
    <name evidence="11" type="ORF">B0H63DRAFT_37760</name>
</gene>
<dbReference type="InterPro" id="IPR046985">
    <property type="entry name" value="IP5"/>
</dbReference>
<protein>
    <recommendedName>
        <fullName evidence="4">phosphoinositide 5-phosphatase</fullName>
        <ecNumber evidence="4">3.1.3.36</ecNumber>
    </recommendedName>
</protein>
<feature type="domain" description="SAC" evidence="10">
    <location>
        <begin position="181"/>
        <end position="552"/>
    </location>
</feature>
<dbReference type="Proteomes" id="UP001285441">
    <property type="component" value="Unassembled WGS sequence"/>
</dbReference>
<evidence type="ECO:0000256" key="3">
    <source>
        <dbReference type="ARBA" id="ARBA00009678"/>
    </source>
</evidence>
<dbReference type="GO" id="GO:0016020">
    <property type="term" value="C:membrane"/>
    <property type="evidence" value="ECO:0007669"/>
    <property type="project" value="TreeGrafter"/>
</dbReference>
<dbReference type="GO" id="GO:0004439">
    <property type="term" value="F:phosphatidylinositol-4,5-bisphosphate 5-phosphatase activity"/>
    <property type="evidence" value="ECO:0007669"/>
    <property type="project" value="UniProtKB-EC"/>
</dbReference>
<evidence type="ECO:0000256" key="5">
    <source>
        <dbReference type="ARBA" id="ARBA00022448"/>
    </source>
</evidence>
<feature type="compositionally biased region" description="Polar residues" evidence="9">
    <location>
        <begin position="1182"/>
        <end position="1218"/>
    </location>
</feature>
<keyword evidence="6" id="KW-0963">Cytoplasm</keyword>
<reference evidence="11" key="1">
    <citation type="journal article" date="2023" name="Mol. Phylogenet. Evol.">
        <title>Genome-scale phylogeny and comparative genomics of the fungal order Sordariales.</title>
        <authorList>
            <person name="Hensen N."/>
            <person name="Bonometti L."/>
            <person name="Westerberg I."/>
            <person name="Brannstrom I.O."/>
            <person name="Guillou S."/>
            <person name="Cros-Aarteil S."/>
            <person name="Calhoun S."/>
            <person name="Haridas S."/>
            <person name="Kuo A."/>
            <person name="Mondo S."/>
            <person name="Pangilinan J."/>
            <person name="Riley R."/>
            <person name="LaButti K."/>
            <person name="Andreopoulos B."/>
            <person name="Lipzen A."/>
            <person name="Chen C."/>
            <person name="Yan M."/>
            <person name="Daum C."/>
            <person name="Ng V."/>
            <person name="Clum A."/>
            <person name="Steindorff A."/>
            <person name="Ohm R.A."/>
            <person name="Martin F."/>
            <person name="Silar P."/>
            <person name="Natvig D.O."/>
            <person name="Lalanne C."/>
            <person name="Gautier V."/>
            <person name="Ament-Velasquez S.L."/>
            <person name="Kruys A."/>
            <person name="Hutchinson M.I."/>
            <person name="Powell A.J."/>
            <person name="Barry K."/>
            <person name="Miller A.N."/>
            <person name="Grigoriev I.V."/>
            <person name="Debuchy R."/>
            <person name="Gladieux P."/>
            <person name="Hiltunen Thoren M."/>
            <person name="Johannesson H."/>
        </authorList>
    </citation>
    <scope>NUCLEOTIDE SEQUENCE</scope>
    <source>
        <strain evidence="11">CBS 232.78</strain>
    </source>
</reference>
<dbReference type="PROSITE" id="PS50275">
    <property type="entry name" value="SAC"/>
    <property type="match status" value="1"/>
</dbReference>
<dbReference type="CDD" id="cd09090">
    <property type="entry name" value="INPP5c_ScInp51p-like"/>
    <property type="match status" value="1"/>
</dbReference>
<keyword evidence="12" id="KW-1185">Reference proteome</keyword>
<evidence type="ECO:0000259" key="10">
    <source>
        <dbReference type="PROSITE" id="PS50275"/>
    </source>
</evidence>
<feature type="compositionally biased region" description="Polar residues" evidence="9">
    <location>
        <begin position="1118"/>
        <end position="1129"/>
    </location>
</feature>
<sequence>MDNNQTSSALWGGQPPALEKSSQVLIREYPHRAIAIASSTHALILRHSATANESAPSLRPQANSFDGSASKCMVEFSPTSISLLADYRPLTPRPIYGTLGLISVGRDVFLCVITQASRVATVRPGETVEKIESVQFFCLNSAEYDDVVPVDSYDVDSDAASVYGQNLGRRDVSVEHPCLELQKLLGNGTFYYSTDFDVTNRMQDRPADAVAFDIDNFDESFLWNCYMIRPLVEFRSRLQRADRAALDASRILTSAIRGFCRSWSIPQTSAPLRAAKTGLPSFLTVISRLSCRRAGTRFNSRGIDDDGNVANFVETETTYWSPSGVVFSYAQVRGSVPVFWEQAAGLLPNQQKITITRSADGTQPAFDKHFAELEQAYGAVHVVNLLSASKPGEVELTSLYRHGIRHCPLSRPEGRQSQDHALLRETEYDFHAETKGPQGYEAANQIRRYIENSADGFAYYLAQESEDVADQNGRSSSPRHRRYVVILQQEGVFRTNCLDCLDRTNLIQTIISQMAVEAFLGHRGEVAASDFWSRHANLWADNGDSLSKIYAGTGALKSSFTRHGKMSLAGAIADVRKSATRLYYNNFADKARQITIDTLLGRLVGQLPVVLFDPISDYVAGELQRRSVEFSTNEKINIFVGTFNLNGRTDGINEDLSAWLCPPELGSSQPEIVAVGFQEIVELNPQQIMNSDPTRKQFWEHAIKTTLDRHYNREGYERYVLLRSGQLVGAALCIFVKASVLHNIKNVEGSVKKTGLSGMAGNKGAVAIRLDYANTPICFVTAHLAAGFSNYDERSKDYATIDRGLRFQRNRGIGDHDSVIWFGDFNYRIGLGLETAKDLIRKRDLGRLYENDQLNLQMVAGLAFRFYSEARIAFMPTYKFDVGTDEYDSSEKARIPAWTDRILRKGANLRQLSYNSAPLRFSDHRPVYATFECAVSIVNERLRDRISREIYERRKSDIGGETANLAEESDEEDLIGYDPVEPGLPPASSDHKKWWLENGKMPRSSISPPKPDSPAYQTILNPKRPPNPYMPTDEPDWVNIPRSESRMSSFSSMSTSPYEHVNHSMLLSSSASNSTPRKLPPSYDPSALPVKVGRLQLNEDMRNAQQADGPPPPPPPRRQTTMSAGPNTSAGTAIQYVRKPVSQAIPIPPARSLSVASHQTSRSRAPPPVAKKPAHLTAPVSPMNNPVTSRSEVTSISDRSRASQESVSARYSPANNYESSSNLSGSTSTLPGRNSSARDEETWAPQLPKRTGTSTSVMTSGALTPSGSMGGSQISARKPDVTSQKSPAPPAPRRSPAVDLLGDDGGMELGGWEALKPS</sequence>
<dbReference type="Gene3D" id="3.60.10.10">
    <property type="entry name" value="Endonuclease/exonuclease/phosphatase"/>
    <property type="match status" value="1"/>
</dbReference>
<comment type="subcellular location">
    <subcellularLocation>
        <location evidence="1">Cytoplasm</location>
    </subcellularLocation>
</comment>
<dbReference type="InterPro" id="IPR000300">
    <property type="entry name" value="IPPc"/>
</dbReference>
<dbReference type="GO" id="GO:0005737">
    <property type="term" value="C:cytoplasm"/>
    <property type="evidence" value="ECO:0007669"/>
    <property type="project" value="UniProtKB-SubCell"/>
</dbReference>
<dbReference type="EC" id="3.1.3.36" evidence="4"/>
<keyword evidence="7" id="KW-0378">Hydrolase</keyword>
<feature type="compositionally biased region" description="Polar residues" evidence="9">
    <location>
        <begin position="1251"/>
        <end position="1285"/>
    </location>
</feature>
<dbReference type="SMART" id="SM00128">
    <property type="entry name" value="IPPc"/>
    <property type="match status" value="1"/>
</dbReference>
<dbReference type="InterPro" id="IPR036691">
    <property type="entry name" value="Endo/exonu/phosph_ase_sf"/>
</dbReference>
<dbReference type="GO" id="GO:0043813">
    <property type="term" value="F:phosphatidylinositol-3,5-bisphosphate 5-phosphatase activity"/>
    <property type="evidence" value="ECO:0007669"/>
    <property type="project" value="TreeGrafter"/>
</dbReference>
<dbReference type="GO" id="GO:0015031">
    <property type="term" value="P:protein transport"/>
    <property type="evidence" value="ECO:0007669"/>
    <property type="project" value="UniProtKB-KW"/>
</dbReference>
<evidence type="ECO:0000256" key="6">
    <source>
        <dbReference type="ARBA" id="ARBA00022490"/>
    </source>
</evidence>
<dbReference type="GO" id="GO:0046856">
    <property type="term" value="P:phosphatidylinositol dephosphorylation"/>
    <property type="evidence" value="ECO:0007669"/>
    <property type="project" value="InterPro"/>
</dbReference>
<proteinExistence type="inferred from homology"/>
<evidence type="ECO:0000256" key="2">
    <source>
        <dbReference type="ARBA" id="ARBA00008943"/>
    </source>
</evidence>
<evidence type="ECO:0000256" key="9">
    <source>
        <dbReference type="SAM" id="MobiDB-lite"/>
    </source>
</evidence>
<feature type="region of interest" description="Disordered" evidence="9">
    <location>
        <begin position="1000"/>
        <end position="1040"/>
    </location>
</feature>
<dbReference type="PANTHER" id="PTHR11200">
    <property type="entry name" value="INOSITOL 5-PHOSPHATASE"/>
    <property type="match status" value="1"/>
</dbReference>
<comment type="caution">
    <text evidence="11">The sequence shown here is derived from an EMBL/GenBank/DDBJ whole genome shotgun (WGS) entry which is preliminary data.</text>
</comment>
<feature type="region of interest" description="Disordered" evidence="9">
    <location>
        <begin position="1103"/>
        <end position="1129"/>
    </location>
</feature>
<dbReference type="FunFam" id="3.60.10.10:FF:000029">
    <property type="entry name" value="Inositol polyphosphate 5-phosphatase"/>
    <property type="match status" value="1"/>
</dbReference>
<dbReference type="Pfam" id="PF22669">
    <property type="entry name" value="Exo_endo_phos2"/>
    <property type="match status" value="1"/>
</dbReference>
<keyword evidence="5" id="KW-0813">Transport</keyword>
<organism evidence="11 12">
    <name type="scientific">Podospora didyma</name>
    <dbReference type="NCBI Taxonomy" id="330526"/>
    <lineage>
        <taxon>Eukaryota</taxon>
        <taxon>Fungi</taxon>
        <taxon>Dikarya</taxon>
        <taxon>Ascomycota</taxon>
        <taxon>Pezizomycotina</taxon>
        <taxon>Sordariomycetes</taxon>
        <taxon>Sordariomycetidae</taxon>
        <taxon>Sordariales</taxon>
        <taxon>Podosporaceae</taxon>
        <taxon>Podospora</taxon>
    </lineage>
</organism>
<feature type="compositionally biased region" description="Polar residues" evidence="9">
    <location>
        <begin position="1154"/>
        <end position="1163"/>
    </location>
</feature>
<dbReference type="Pfam" id="PF02383">
    <property type="entry name" value="Syja_N"/>
    <property type="match status" value="1"/>
</dbReference>
<comment type="similarity">
    <text evidence="2">Belongs to the synaptojanin family.</text>
</comment>
<accession>A0AAE0P6B7</accession>
<dbReference type="InterPro" id="IPR002013">
    <property type="entry name" value="SAC_dom"/>
</dbReference>
<evidence type="ECO:0000313" key="11">
    <source>
        <dbReference type="EMBL" id="KAK3394139.1"/>
    </source>
</evidence>